<dbReference type="PANTHER" id="PTHR42756:SF1">
    <property type="entry name" value="TRANSCRIPTIONAL REPRESSOR OF EMRAB OPERON"/>
    <property type="match status" value="1"/>
</dbReference>
<dbReference type="CDD" id="cd00090">
    <property type="entry name" value="HTH_ARSR"/>
    <property type="match status" value="1"/>
</dbReference>
<dbReference type="SMART" id="SM00347">
    <property type="entry name" value="HTH_MARR"/>
    <property type="match status" value="1"/>
</dbReference>
<evidence type="ECO:0000259" key="4">
    <source>
        <dbReference type="PROSITE" id="PS50995"/>
    </source>
</evidence>
<protein>
    <submittedName>
        <fullName evidence="5">MarR family transcriptional regulator</fullName>
    </submittedName>
</protein>
<comment type="caution">
    <text evidence="5">The sequence shown here is derived from an EMBL/GenBank/DDBJ whole genome shotgun (WGS) entry which is preliminary data.</text>
</comment>
<dbReference type="GO" id="GO:0003700">
    <property type="term" value="F:DNA-binding transcription factor activity"/>
    <property type="evidence" value="ECO:0007669"/>
    <property type="project" value="InterPro"/>
</dbReference>
<dbReference type="PROSITE" id="PS50995">
    <property type="entry name" value="HTH_MARR_2"/>
    <property type="match status" value="1"/>
</dbReference>
<evidence type="ECO:0000256" key="1">
    <source>
        <dbReference type="ARBA" id="ARBA00023015"/>
    </source>
</evidence>
<dbReference type="EMBL" id="VDGI01000012">
    <property type="protein sequence ID" value="TQR19679.1"/>
    <property type="molecule type" value="Genomic_DNA"/>
</dbReference>
<organism evidence="5 6">
    <name type="scientific">Psychrobacillus vulpis</name>
    <dbReference type="NCBI Taxonomy" id="2325572"/>
    <lineage>
        <taxon>Bacteria</taxon>
        <taxon>Bacillati</taxon>
        <taxon>Bacillota</taxon>
        <taxon>Bacilli</taxon>
        <taxon>Bacillales</taxon>
        <taxon>Bacillaceae</taxon>
        <taxon>Psychrobacillus</taxon>
    </lineage>
</organism>
<sequence length="147" mass="17498">MEQHTLSSLIWLRIARFVQRSNQLSNEFLERYDMTAAQFDVLAQIHIYEPITQMDLAEKLTVSRGGMSRMLTRLEKERLIVRKQDWKIKYISLTDKGRALIQKAMPEQTEFQSSMFDEVLNEVEKKQLYMLMTKIQKHSLEKECPQK</sequence>
<keyword evidence="1" id="KW-0805">Transcription regulation</keyword>
<dbReference type="InterPro" id="IPR011991">
    <property type="entry name" value="ArsR-like_HTH"/>
</dbReference>
<dbReference type="AlphaFoldDB" id="A0A544TQG1"/>
<keyword evidence="6" id="KW-1185">Reference proteome</keyword>
<dbReference type="InterPro" id="IPR000835">
    <property type="entry name" value="HTH_MarR-typ"/>
</dbReference>
<gene>
    <name evidence="5" type="ORF">FG384_12030</name>
</gene>
<dbReference type="RefSeq" id="WP_142642844.1">
    <property type="nucleotide sequence ID" value="NZ_VDGI01000012.1"/>
</dbReference>
<keyword evidence="2" id="KW-0238">DNA-binding</keyword>
<proteinExistence type="predicted"/>
<keyword evidence="3" id="KW-0804">Transcription</keyword>
<dbReference type="InterPro" id="IPR036390">
    <property type="entry name" value="WH_DNA-bd_sf"/>
</dbReference>
<evidence type="ECO:0000256" key="3">
    <source>
        <dbReference type="ARBA" id="ARBA00023163"/>
    </source>
</evidence>
<accession>A0A544TQG1</accession>
<dbReference type="Proteomes" id="UP000316626">
    <property type="component" value="Unassembled WGS sequence"/>
</dbReference>
<dbReference type="PANTHER" id="PTHR42756">
    <property type="entry name" value="TRANSCRIPTIONAL REGULATOR, MARR"/>
    <property type="match status" value="1"/>
</dbReference>
<dbReference type="SUPFAM" id="SSF46785">
    <property type="entry name" value="Winged helix' DNA-binding domain"/>
    <property type="match status" value="1"/>
</dbReference>
<feature type="domain" description="HTH marR-type" evidence="4">
    <location>
        <begin position="7"/>
        <end position="137"/>
    </location>
</feature>
<evidence type="ECO:0000313" key="5">
    <source>
        <dbReference type="EMBL" id="TQR19679.1"/>
    </source>
</evidence>
<name>A0A544TQG1_9BACI</name>
<dbReference type="Gene3D" id="1.10.10.10">
    <property type="entry name" value="Winged helix-like DNA-binding domain superfamily/Winged helix DNA-binding domain"/>
    <property type="match status" value="1"/>
</dbReference>
<evidence type="ECO:0000313" key="6">
    <source>
        <dbReference type="Proteomes" id="UP000316626"/>
    </source>
</evidence>
<evidence type="ECO:0000256" key="2">
    <source>
        <dbReference type="ARBA" id="ARBA00023125"/>
    </source>
</evidence>
<dbReference type="Pfam" id="PF01047">
    <property type="entry name" value="MarR"/>
    <property type="match status" value="1"/>
</dbReference>
<dbReference type="OrthoDB" id="158803at2"/>
<dbReference type="GO" id="GO:0003677">
    <property type="term" value="F:DNA binding"/>
    <property type="evidence" value="ECO:0007669"/>
    <property type="project" value="UniProtKB-KW"/>
</dbReference>
<reference evidence="5 6" key="1">
    <citation type="submission" date="2019-06" db="EMBL/GenBank/DDBJ databases">
        <title>Psychrobacillus vulpis sp. nov., a new species isolated from feces of a red fox that inhabits in The Tablas de Daimiel Natural Park, Albacete, Spain.</title>
        <authorList>
            <person name="Rodriguez M."/>
            <person name="Reina J.C."/>
            <person name="Bejar V."/>
            <person name="Llamas I."/>
        </authorList>
    </citation>
    <scope>NUCLEOTIDE SEQUENCE [LARGE SCALE GENOMIC DNA]</scope>
    <source>
        <strain evidence="5 6">Z8</strain>
    </source>
</reference>
<dbReference type="InterPro" id="IPR036388">
    <property type="entry name" value="WH-like_DNA-bd_sf"/>
</dbReference>